<dbReference type="Pfam" id="PF01000">
    <property type="entry name" value="RNA_pol_A_bac"/>
    <property type="match status" value="1"/>
</dbReference>
<comment type="similarity">
    <text evidence="1">Belongs to the RNA polymerase alpha chain family.</text>
</comment>
<evidence type="ECO:0000256" key="1">
    <source>
        <dbReference type="ARBA" id="ARBA00007123"/>
    </source>
</evidence>
<accession>K1XWF3</accession>
<keyword evidence="4 12" id="KW-0240">DNA-directed RNA polymerase</keyword>
<dbReference type="Pfam" id="PF01193">
    <property type="entry name" value="RNA_pol_L"/>
    <property type="match status" value="1"/>
</dbReference>
<evidence type="ECO:0000256" key="4">
    <source>
        <dbReference type="ARBA" id="ARBA00022478"/>
    </source>
</evidence>
<dbReference type="EMBL" id="AMFJ01036174">
    <property type="protein sequence ID" value="EKD24738.1"/>
    <property type="molecule type" value="Genomic_DNA"/>
</dbReference>
<dbReference type="GO" id="GO:0003677">
    <property type="term" value="F:DNA binding"/>
    <property type="evidence" value="ECO:0007669"/>
    <property type="project" value="InterPro"/>
</dbReference>
<evidence type="ECO:0000256" key="5">
    <source>
        <dbReference type="ARBA" id="ARBA00022679"/>
    </source>
</evidence>
<dbReference type="SUPFAM" id="SSF56553">
    <property type="entry name" value="Insert subdomain of RNA polymerase alpha subunit"/>
    <property type="match status" value="1"/>
</dbReference>
<dbReference type="Pfam" id="PF03118">
    <property type="entry name" value="RNA_pol_A_CTD"/>
    <property type="match status" value="1"/>
</dbReference>
<dbReference type="InterPro" id="IPR011262">
    <property type="entry name" value="DNA-dir_RNA_pol_insert"/>
</dbReference>
<evidence type="ECO:0000256" key="2">
    <source>
        <dbReference type="ARBA" id="ARBA00012418"/>
    </source>
</evidence>
<comment type="caution">
    <text evidence="12">The sequence shown here is derived from an EMBL/GenBank/DDBJ whole genome shotgun (WGS) entry which is preliminary data.</text>
</comment>
<keyword evidence="6 12" id="KW-0548">Nucleotidyltransferase</keyword>
<dbReference type="GO" id="GO:0005737">
    <property type="term" value="C:cytoplasm"/>
    <property type="evidence" value="ECO:0007669"/>
    <property type="project" value="UniProtKB-ARBA"/>
</dbReference>
<dbReference type="InterPro" id="IPR011260">
    <property type="entry name" value="RNAP_asu_C"/>
</dbReference>
<sequence length="331" mass="38215">MLDIQKFIWAPKIIVSNVDDRTTKFEVKFLPRGFGQTLGNALRRIILWYSIGGAITGMKIKWVNHEYHVIDGVKESVIDMMLNFKTLRFKVDEKADNIQWISQRFSGIGLYTSNNIKLPAGIEILSDTVELFQITDPSIELNIELRIEKGYGYYSVDYLRARDRKDEDIDANILLIDNEFKVIDYVKYEVVEVIEDFTGSTKDLLVIEIRSWFKGISPKEVVMFAGEVLASYAKLFIFDNIYIDRSFLVDLEDLDRVQDKFHEEANIKTMPIDALPLSERTRNALIKNNILYVEDLEKKKKGELLLMKWVGRKAIDEINSALANIDKALIG</sequence>
<evidence type="ECO:0000256" key="9">
    <source>
        <dbReference type="ARBA" id="ARBA00033070"/>
    </source>
</evidence>
<dbReference type="InterPro" id="IPR036643">
    <property type="entry name" value="RNApol_insert_sf"/>
</dbReference>
<name>K1XWF3_9BACT</name>
<proteinExistence type="inferred from homology"/>
<dbReference type="InterPro" id="IPR036603">
    <property type="entry name" value="RBP11-like"/>
</dbReference>
<dbReference type="GO" id="GO:0046983">
    <property type="term" value="F:protein dimerization activity"/>
    <property type="evidence" value="ECO:0007669"/>
    <property type="project" value="InterPro"/>
</dbReference>
<organism evidence="12">
    <name type="scientific">uncultured bacterium</name>
    <name type="common">gcode 4</name>
    <dbReference type="NCBI Taxonomy" id="1234023"/>
    <lineage>
        <taxon>Bacteria</taxon>
        <taxon>environmental samples</taxon>
    </lineage>
</organism>
<dbReference type="SUPFAM" id="SSF55257">
    <property type="entry name" value="RBP11-like subunits of RNA polymerase"/>
    <property type="match status" value="1"/>
</dbReference>
<reference evidence="12" key="1">
    <citation type="journal article" date="2012" name="Science">
        <title>Fermentation, hydrogen, and sulfur metabolism in multiple uncultivated bacterial phyla.</title>
        <authorList>
            <person name="Wrighton K.C."/>
            <person name="Thomas B.C."/>
            <person name="Sharon I."/>
            <person name="Miller C.S."/>
            <person name="Castelle C.J."/>
            <person name="VerBerkmoes N.C."/>
            <person name="Wilkins M.J."/>
            <person name="Hettich R.L."/>
            <person name="Lipton M.S."/>
            <person name="Williams K.H."/>
            <person name="Long P.E."/>
            <person name="Banfield J.F."/>
        </authorList>
    </citation>
    <scope>NUCLEOTIDE SEQUENCE [LARGE SCALE GENOMIC DNA]</scope>
</reference>
<dbReference type="InterPro" id="IPR011263">
    <property type="entry name" value="DNA-dir_RNA_pol_RpoA/D/Rpb3"/>
</dbReference>
<dbReference type="GO" id="GO:0003899">
    <property type="term" value="F:DNA-directed RNA polymerase activity"/>
    <property type="evidence" value="ECO:0007669"/>
    <property type="project" value="UniProtKB-EC"/>
</dbReference>
<gene>
    <name evidence="12" type="primary">rpoA</name>
    <name evidence="12" type="ORF">ACD_80C00167G0036</name>
</gene>
<dbReference type="Gene3D" id="2.170.120.12">
    <property type="entry name" value="DNA-directed RNA polymerase, insert domain"/>
    <property type="match status" value="1"/>
</dbReference>
<protein>
    <recommendedName>
        <fullName evidence="3">DNA-directed RNA polymerase subunit alpha</fullName>
        <ecNumber evidence="2">2.7.7.6</ecNumber>
    </recommendedName>
    <alternativeName>
        <fullName evidence="9">RNA polymerase subunit alpha</fullName>
    </alternativeName>
    <alternativeName>
        <fullName evidence="8">Transcriptase subunit alpha</fullName>
    </alternativeName>
</protein>
<dbReference type="GO" id="GO:0006351">
    <property type="term" value="P:DNA-templated transcription"/>
    <property type="evidence" value="ECO:0007669"/>
    <property type="project" value="InterPro"/>
</dbReference>
<evidence type="ECO:0000256" key="3">
    <source>
        <dbReference type="ARBA" id="ARBA00015972"/>
    </source>
</evidence>
<dbReference type="Gene3D" id="1.10.150.20">
    <property type="entry name" value="5' to 3' exonuclease, C-terminal subdomain"/>
    <property type="match status" value="1"/>
</dbReference>
<comment type="catalytic activity">
    <reaction evidence="10">
        <text>RNA(n) + a ribonucleoside 5'-triphosphate = RNA(n+1) + diphosphate</text>
        <dbReference type="Rhea" id="RHEA:21248"/>
        <dbReference type="Rhea" id="RHEA-COMP:14527"/>
        <dbReference type="Rhea" id="RHEA-COMP:17342"/>
        <dbReference type="ChEBI" id="CHEBI:33019"/>
        <dbReference type="ChEBI" id="CHEBI:61557"/>
        <dbReference type="ChEBI" id="CHEBI:140395"/>
        <dbReference type="EC" id="2.7.7.6"/>
    </reaction>
</comment>
<dbReference type="SUPFAM" id="SSF47789">
    <property type="entry name" value="C-terminal domain of RNA polymerase alpha subunit"/>
    <property type="match status" value="1"/>
</dbReference>
<evidence type="ECO:0000313" key="12">
    <source>
        <dbReference type="EMBL" id="EKD24738.1"/>
    </source>
</evidence>
<keyword evidence="7" id="KW-0804">Transcription</keyword>
<dbReference type="Gene3D" id="3.30.1360.10">
    <property type="entry name" value="RNA polymerase, RBP11-like subunit"/>
    <property type="match status" value="1"/>
</dbReference>
<dbReference type="AlphaFoldDB" id="K1XWF3"/>
<dbReference type="SMART" id="SM00662">
    <property type="entry name" value="RPOLD"/>
    <property type="match status" value="1"/>
</dbReference>
<dbReference type="EC" id="2.7.7.6" evidence="2"/>
<evidence type="ECO:0000256" key="7">
    <source>
        <dbReference type="ARBA" id="ARBA00023163"/>
    </source>
</evidence>
<keyword evidence="5 12" id="KW-0808">Transferase</keyword>
<evidence type="ECO:0000259" key="11">
    <source>
        <dbReference type="SMART" id="SM00662"/>
    </source>
</evidence>
<evidence type="ECO:0000256" key="6">
    <source>
        <dbReference type="ARBA" id="ARBA00022695"/>
    </source>
</evidence>
<dbReference type="GO" id="GO:0000428">
    <property type="term" value="C:DNA-directed RNA polymerase complex"/>
    <property type="evidence" value="ECO:0007669"/>
    <property type="project" value="UniProtKB-KW"/>
</dbReference>
<evidence type="ECO:0000256" key="10">
    <source>
        <dbReference type="ARBA" id="ARBA00048552"/>
    </source>
</evidence>
<feature type="domain" description="DNA-directed RNA polymerase RpoA/D/Rpb3-type" evidence="11">
    <location>
        <begin position="22"/>
        <end position="239"/>
    </location>
</feature>
<evidence type="ECO:0000256" key="8">
    <source>
        <dbReference type="ARBA" id="ARBA00032524"/>
    </source>
</evidence>